<feature type="compositionally biased region" description="Polar residues" evidence="1">
    <location>
        <begin position="46"/>
        <end position="59"/>
    </location>
</feature>
<organism evidence="3 4">
    <name type="scientific">Pseudobacteriovorax antillogorgiicola</name>
    <dbReference type="NCBI Taxonomy" id="1513793"/>
    <lineage>
        <taxon>Bacteria</taxon>
        <taxon>Pseudomonadati</taxon>
        <taxon>Bdellovibrionota</taxon>
        <taxon>Oligoflexia</taxon>
        <taxon>Oligoflexales</taxon>
        <taxon>Pseudobacteriovoracaceae</taxon>
        <taxon>Pseudobacteriovorax</taxon>
    </lineage>
</organism>
<gene>
    <name evidence="3" type="ORF">SAMN06296036_11387</name>
</gene>
<dbReference type="AlphaFoldDB" id="A0A1Y6C9R8"/>
<keyword evidence="2" id="KW-0472">Membrane</keyword>
<evidence type="ECO:0000313" key="4">
    <source>
        <dbReference type="Proteomes" id="UP000192907"/>
    </source>
</evidence>
<name>A0A1Y6C9R8_9BACT</name>
<evidence type="ECO:0000256" key="1">
    <source>
        <dbReference type="SAM" id="MobiDB-lite"/>
    </source>
</evidence>
<evidence type="ECO:0000256" key="2">
    <source>
        <dbReference type="SAM" id="Phobius"/>
    </source>
</evidence>
<feature type="transmembrane region" description="Helical" evidence="2">
    <location>
        <begin position="62"/>
        <end position="83"/>
    </location>
</feature>
<reference evidence="4" key="1">
    <citation type="submission" date="2017-04" db="EMBL/GenBank/DDBJ databases">
        <authorList>
            <person name="Varghese N."/>
            <person name="Submissions S."/>
        </authorList>
    </citation>
    <scope>NUCLEOTIDE SEQUENCE [LARGE SCALE GENOMIC DNA]</scope>
    <source>
        <strain evidence="4">RKEM611</strain>
    </source>
</reference>
<keyword evidence="2" id="KW-1133">Transmembrane helix</keyword>
<proteinExistence type="predicted"/>
<evidence type="ECO:0000313" key="3">
    <source>
        <dbReference type="EMBL" id="SMF43604.1"/>
    </source>
</evidence>
<dbReference type="EMBL" id="FWZT01000013">
    <property type="protein sequence ID" value="SMF43604.1"/>
    <property type="molecule type" value="Genomic_DNA"/>
</dbReference>
<accession>A0A1Y6C9R8</accession>
<keyword evidence="2" id="KW-0812">Transmembrane</keyword>
<dbReference type="STRING" id="1513793.SAMN06296036_11387"/>
<keyword evidence="4" id="KW-1185">Reference proteome</keyword>
<dbReference type="RefSeq" id="WP_132321125.1">
    <property type="nucleotide sequence ID" value="NZ_FWZT01000013.1"/>
</dbReference>
<feature type="region of interest" description="Disordered" evidence="1">
    <location>
        <begin position="35"/>
        <end position="59"/>
    </location>
</feature>
<sequence length="220" mass="24573">MSQENKSLLQIQRQALGYDVANADDLDVRREQERMNTLSLPPLELPTNTRQPSKGSGNQSRWYRSGILALVAMALLTVFVGNFQSGHEGLRIKGKAQATIFVQTEKGLDVKDDHRPIEEGQAFRIQVSAPAPFEAWYGVYNQRGEALDTREQILQSYLVSSHDSKKFFVGGLALTEENEGEELRVVVCPEGSIDSDRVVDTLNQGEVEPGMCHFQVLPLR</sequence>
<dbReference type="Proteomes" id="UP000192907">
    <property type="component" value="Unassembled WGS sequence"/>
</dbReference>
<protein>
    <submittedName>
        <fullName evidence="3">Uncharacterized protein</fullName>
    </submittedName>
</protein>